<dbReference type="InterPro" id="IPR001357">
    <property type="entry name" value="BRCT_dom"/>
</dbReference>
<comment type="caution">
    <text evidence="7">The sequence shown here is derived from an EMBL/GenBank/DDBJ whole genome shotgun (WGS) entry which is preliminary data.</text>
</comment>
<feature type="region of interest" description="Disordered" evidence="5">
    <location>
        <begin position="870"/>
        <end position="917"/>
    </location>
</feature>
<dbReference type="PROSITE" id="PS50172">
    <property type="entry name" value="BRCT"/>
    <property type="match status" value="1"/>
</dbReference>
<dbReference type="Gene3D" id="1.10.8.60">
    <property type="match status" value="1"/>
</dbReference>
<name>A0AAD9LEJ6_BABDI</name>
<dbReference type="CDD" id="cd17748">
    <property type="entry name" value="BRCT_DNA_ligase_like"/>
    <property type="match status" value="1"/>
</dbReference>
<evidence type="ECO:0000256" key="4">
    <source>
        <dbReference type="PIRNR" id="PIRNR036578"/>
    </source>
</evidence>
<keyword evidence="4" id="KW-0547">Nucleotide-binding</keyword>
<dbReference type="PIRSF" id="PIRSF036578">
    <property type="entry name" value="RFC1"/>
    <property type="match status" value="1"/>
</dbReference>
<feature type="compositionally biased region" description="Low complexity" evidence="5">
    <location>
        <begin position="879"/>
        <end position="892"/>
    </location>
</feature>
<dbReference type="GO" id="GO:0006281">
    <property type="term" value="P:DNA repair"/>
    <property type="evidence" value="ECO:0007669"/>
    <property type="project" value="InterPro"/>
</dbReference>
<reference evidence="7" key="1">
    <citation type="journal article" date="2014" name="Nucleic Acids Res.">
        <title>The evolutionary dynamics of variant antigen genes in Babesia reveal a history of genomic innovation underlying host-parasite interaction.</title>
        <authorList>
            <person name="Jackson A.P."/>
            <person name="Otto T.D."/>
            <person name="Darby A."/>
            <person name="Ramaprasad A."/>
            <person name="Xia D."/>
            <person name="Echaide I.E."/>
            <person name="Farber M."/>
            <person name="Gahlot S."/>
            <person name="Gamble J."/>
            <person name="Gupta D."/>
            <person name="Gupta Y."/>
            <person name="Jackson L."/>
            <person name="Malandrin L."/>
            <person name="Malas T.B."/>
            <person name="Moussa E."/>
            <person name="Nair M."/>
            <person name="Reid A.J."/>
            <person name="Sanders M."/>
            <person name="Sharma J."/>
            <person name="Tracey A."/>
            <person name="Quail M.A."/>
            <person name="Weir W."/>
            <person name="Wastling J.M."/>
            <person name="Hall N."/>
            <person name="Willadsen P."/>
            <person name="Lingelbach K."/>
            <person name="Shiels B."/>
            <person name="Tait A."/>
            <person name="Berriman M."/>
            <person name="Allred D.R."/>
            <person name="Pain A."/>
        </authorList>
    </citation>
    <scope>NUCLEOTIDE SEQUENCE</scope>
    <source>
        <strain evidence="7">1802A</strain>
    </source>
</reference>
<dbReference type="AlphaFoldDB" id="A0AAD9LEJ6"/>
<dbReference type="GO" id="GO:0005663">
    <property type="term" value="C:DNA replication factor C complex"/>
    <property type="evidence" value="ECO:0007669"/>
    <property type="project" value="InterPro"/>
</dbReference>
<feature type="domain" description="BRCT" evidence="6">
    <location>
        <begin position="277"/>
        <end position="367"/>
    </location>
</feature>
<evidence type="ECO:0000256" key="1">
    <source>
        <dbReference type="ARBA" id="ARBA00006116"/>
    </source>
</evidence>
<dbReference type="InterPro" id="IPR008921">
    <property type="entry name" value="DNA_pol3_clamp-load_cplx_C"/>
</dbReference>
<feature type="region of interest" description="Disordered" evidence="5">
    <location>
        <begin position="246"/>
        <end position="276"/>
    </location>
</feature>
<dbReference type="InterPro" id="IPR036420">
    <property type="entry name" value="BRCT_dom_sf"/>
</dbReference>
<dbReference type="Proteomes" id="UP001195914">
    <property type="component" value="Unassembled WGS sequence"/>
</dbReference>
<keyword evidence="8" id="KW-1185">Reference proteome</keyword>
<dbReference type="Pfam" id="PF08519">
    <property type="entry name" value="RFC1"/>
    <property type="match status" value="1"/>
</dbReference>
<dbReference type="SUPFAM" id="SSF52113">
    <property type="entry name" value="BRCT domain"/>
    <property type="match status" value="1"/>
</dbReference>
<evidence type="ECO:0000313" key="7">
    <source>
        <dbReference type="EMBL" id="KAK1932739.1"/>
    </source>
</evidence>
<evidence type="ECO:0000259" key="6">
    <source>
        <dbReference type="PROSITE" id="PS50172"/>
    </source>
</evidence>
<dbReference type="InterPro" id="IPR003593">
    <property type="entry name" value="AAA+_ATPase"/>
</dbReference>
<dbReference type="Gene3D" id="3.40.50.10190">
    <property type="entry name" value="BRCT domain"/>
    <property type="match status" value="1"/>
</dbReference>
<dbReference type="Gene3D" id="1.20.272.10">
    <property type="match status" value="1"/>
</dbReference>
<dbReference type="PANTHER" id="PTHR23389">
    <property type="entry name" value="CHROMOSOME TRANSMISSION FIDELITY FACTOR 18"/>
    <property type="match status" value="1"/>
</dbReference>
<accession>A0AAD9LEJ6</accession>
<dbReference type="Pfam" id="PF00533">
    <property type="entry name" value="BRCT"/>
    <property type="match status" value="1"/>
</dbReference>
<protein>
    <recommendedName>
        <fullName evidence="2 4">Replication factor C subunit 1</fullName>
    </recommendedName>
</protein>
<comment type="subcellular location">
    <subcellularLocation>
        <location evidence="4">Nucleus</location>
    </subcellularLocation>
</comment>
<keyword evidence="3 4" id="KW-0235">DNA replication</keyword>
<sequence>MDIRTFFGGKKREKAVVSEATAPAAPLQTKPVPELKNTISRSIDEHEADVPLPKVVDKRESTSTQPVDIDTPALEKISKRRRLKKVVDSDNDSDETEPTKSTCESKSEHQNAGKMRTFLKEHLDREPAVDDRATKSGDLQLDIDYYTTNEKRLVNPIVNVAAKTRQTIDFDSYLSSVAVAPSTTKRSTEGKIGSVSPTKDTAAMKPVVRYETPAVTNPADMSTAVTIQSEAGTHGPADAEATANVPDLFSDNEPLPSSPERSPVKSGGEAAPVIDPVSDSTVSGMRFVFTGELLAIDRETVTQLVRDLGGVPVSAISGKTNYLVCGDKLDDGRPYTSGTKYKKAQELNKQQRADIRILNEEEFLKLIDYENVKSRLYKDIAPPKPQPTTVSSGSPVENAVRNIALPFCEKYRPSSLNDVAGNEGNVRKVVEWLRNWTPGSGPVCALLSGPPGVGKTTTAKLVAAECGYECVEFNASDLRNKSAVEKISMLATGGQSFSFLGTCEVKRTLVLLDEVDGMGGGDRGGLQAVVALLPRAACPIICICNDRHNQKLTTLGNKSLDVRFSAPTLAQFTNRVMRICASEGISLKPETIAQHYEQSGGDFRHVLNAIEFNAVSGPDGTQVSARSDTKDIGQTKNLFEATGKMFTLRTPEGEQRFRDLEQIFFIDYNIMPLMVQENYLKYLDNQRRTLPIMQKLAKTFVQADIVEENLKRRQAYSLLPDLAVLSCITPAVEIIRAKGSCRERLMFPQFLGRFSTTSKNRRFLSEIGKHLGPRSLVRSSALVTDGYLNLVYTKIMGELIKGDIEATAQMVEACGMNRELVVDALSSLRLKSQENLYEKVETRKKTALTKRLNEQSVKLAPVKRKKLDVDRIVDEDAEQSTGSDSESSASESELLKKNQKPIKKRQTAKAGTRGGKK</sequence>
<dbReference type="SMART" id="SM00292">
    <property type="entry name" value="BRCT"/>
    <property type="match status" value="1"/>
</dbReference>
<dbReference type="GO" id="GO:0016887">
    <property type="term" value="F:ATP hydrolysis activity"/>
    <property type="evidence" value="ECO:0007669"/>
    <property type="project" value="InterPro"/>
</dbReference>
<dbReference type="SMART" id="SM00382">
    <property type="entry name" value="AAA"/>
    <property type="match status" value="1"/>
</dbReference>
<dbReference type="Gene3D" id="3.40.50.300">
    <property type="entry name" value="P-loop containing nucleotide triphosphate hydrolases"/>
    <property type="match status" value="1"/>
</dbReference>
<dbReference type="EMBL" id="JAHBMH010000073">
    <property type="protein sequence ID" value="KAK1932739.1"/>
    <property type="molecule type" value="Genomic_DNA"/>
</dbReference>
<keyword evidence="4" id="KW-0067">ATP-binding</keyword>
<dbReference type="SUPFAM" id="SSF48019">
    <property type="entry name" value="post-AAA+ oligomerization domain-like"/>
    <property type="match status" value="1"/>
</dbReference>
<gene>
    <name evidence="7" type="ORF">X943_000593</name>
</gene>
<dbReference type="InterPro" id="IPR013725">
    <property type="entry name" value="DNA_replication_fac_RFC1_C"/>
</dbReference>
<dbReference type="GO" id="GO:0005634">
    <property type="term" value="C:nucleus"/>
    <property type="evidence" value="ECO:0007669"/>
    <property type="project" value="UniProtKB-SubCell"/>
</dbReference>
<feature type="compositionally biased region" description="Basic residues" evidence="5">
    <location>
        <begin position="897"/>
        <end position="907"/>
    </location>
</feature>
<reference evidence="7" key="2">
    <citation type="submission" date="2021-05" db="EMBL/GenBank/DDBJ databases">
        <authorList>
            <person name="Pain A."/>
        </authorList>
    </citation>
    <scope>NUCLEOTIDE SEQUENCE</scope>
    <source>
        <strain evidence="7">1802A</strain>
    </source>
</reference>
<evidence type="ECO:0000256" key="5">
    <source>
        <dbReference type="SAM" id="MobiDB-lite"/>
    </source>
</evidence>
<dbReference type="Pfam" id="PF00004">
    <property type="entry name" value="AAA"/>
    <property type="match status" value="1"/>
</dbReference>
<dbReference type="CDD" id="cd00009">
    <property type="entry name" value="AAA"/>
    <property type="match status" value="1"/>
</dbReference>
<proteinExistence type="inferred from homology"/>
<dbReference type="GO" id="GO:0006260">
    <property type="term" value="P:DNA replication"/>
    <property type="evidence" value="ECO:0007669"/>
    <property type="project" value="UniProtKB-KW"/>
</dbReference>
<dbReference type="SUPFAM" id="SSF52540">
    <property type="entry name" value="P-loop containing nucleoside triphosphate hydrolases"/>
    <property type="match status" value="1"/>
</dbReference>
<comment type="similarity">
    <text evidence="1 4">Belongs to the activator 1 large subunit family.</text>
</comment>
<dbReference type="GO" id="GO:0003689">
    <property type="term" value="F:DNA clamp loader activity"/>
    <property type="evidence" value="ECO:0007669"/>
    <property type="project" value="UniProtKB-UniRule"/>
</dbReference>
<keyword evidence="4" id="KW-0539">Nucleus</keyword>
<evidence type="ECO:0000256" key="3">
    <source>
        <dbReference type="ARBA" id="ARBA00022705"/>
    </source>
</evidence>
<evidence type="ECO:0000256" key="2">
    <source>
        <dbReference type="ARBA" id="ARBA00020401"/>
    </source>
</evidence>
<organism evidence="7 8">
    <name type="scientific">Babesia divergens</name>
    <dbReference type="NCBI Taxonomy" id="32595"/>
    <lineage>
        <taxon>Eukaryota</taxon>
        <taxon>Sar</taxon>
        <taxon>Alveolata</taxon>
        <taxon>Apicomplexa</taxon>
        <taxon>Aconoidasida</taxon>
        <taxon>Piroplasmida</taxon>
        <taxon>Babesiidae</taxon>
        <taxon>Babesia</taxon>
    </lineage>
</organism>
<feature type="compositionally biased region" description="Basic and acidic residues" evidence="5">
    <location>
        <begin position="42"/>
        <end position="61"/>
    </location>
</feature>
<dbReference type="PANTHER" id="PTHR23389:SF6">
    <property type="entry name" value="REPLICATION FACTOR C SUBUNIT 1"/>
    <property type="match status" value="1"/>
</dbReference>
<dbReference type="InterPro" id="IPR003959">
    <property type="entry name" value="ATPase_AAA_core"/>
</dbReference>
<dbReference type="InterPro" id="IPR027417">
    <property type="entry name" value="P-loop_NTPase"/>
</dbReference>
<dbReference type="GO" id="GO:0005524">
    <property type="term" value="F:ATP binding"/>
    <property type="evidence" value="ECO:0007669"/>
    <property type="project" value="UniProtKB-UniRule"/>
</dbReference>
<dbReference type="GO" id="GO:0003677">
    <property type="term" value="F:DNA binding"/>
    <property type="evidence" value="ECO:0007669"/>
    <property type="project" value="InterPro"/>
</dbReference>
<evidence type="ECO:0000313" key="8">
    <source>
        <dbReference type="Proteomes" id="UP001195914"/>
    </source>
</evidence>
<feature type="region of interest" description="Disordered" evidence="5">
    <location>
        <begin position="41"/>
        <end position="112"/>
    </location>
</feature>
<dbReference type="InterPro" id="IPR012178">
    <property type="entry name" value="RFC1"/>
</dbReference>